<proteinExistence type="predicted"/>
<accession>A0A091HRK7</accession>
<dbReference type="AlphaFoldDB" id="A0A091HRK7"/>
<gene>
    <name evidence="1" type="ORF">N300_00773</name>
</gene>
<dbReference type="Proteomes" id="UP000054308">
    <property type="component" value="Unassembled WGS sequence"/>
</dbReference>
<keyword evidence="2" id="KW-1185">Reference proteome</keyword>
<organism evidence="1 2">
    <name type="scientific">Calypte anna</name>
    <name type="common">Anna's hummingbird</name>
    <name type="synonym">Archilochus anna</name>
    <dbReference type="NCBI Taxonomy" id="9244"/>
    <lineage>
        <taxon>Eukaryota</taxon>
        <taxon>Metazoa</taxon>
        <taxon>Chordata</taxon>
        <taxon>Craniata</taxon>
        <taxon>Vertebrata</taxon>
        <taxon>Euteleostomi</taxon>
        <taxon>Archelosauria</taxon>
        <taxon>Archosauria</taxon>
        <taxon>Dinosauria</taxon>
        <taxon>Saurischia</taxon>
        <taxon>Theropoda</taxon>
        <taxon>Coelurosauria</taxon>
        <taxon>Aves</taxon>
        <taxon>Neognathae</taxon>
        <taxon>Neoaves</taxon>
        <taxon>Strisores</taxon>
        <taxon>Apodiformes</taxon>
        <taxon>Trochilidae</taxon>
        <taxon>Calypte</taxon>
    </lineage>
</organism>
<protein>
    <submittedName>
        <fullName evidence="1">E3 ubiquitin-protein ligase HECTD3</fullName>
    </submittedName>
</protein>
<dbReference type="STRING" id="9244.A0A091HRK7"/>
<evidence type="ECO:0000313" key="2">
    <source>
        <dbReference type="Proteomes" id="UP000054308"/>
    </source>
</evidence>
<reference evidence="1 2" key="1">
    <citation type="submission" date="2014-04" db="EMBL/GenBank/DDBJ databases">
        <title>Genome evolution of avian class.</title>
        <authorList>
            <person name="Zhang G."/>
            <person name="Li C."/>
        </authorList>
    </citation>
    <scope>NUCLEOTIDE SEQUENCE [LARGE SCALE GENOMIC DNA]</scope>
    <source>
        <strain evidence="1">BGI_N300</strain>
    </source>
</reference>
<feature type="non-terminal residue" evidence="1">
    <location>
        <position position="1"/>
    </location>
</feature>
<name>A0A091HRK7_CALAN</name>
<dbReference type="EMBL" id="KL217788">
    <property type="protein sequence ID" value="KFO98561.1"/>
    <property type="molecule type" value="Genomic_DNA"/>
</dbReference>
<sequence length="77" mass="8722">EQLDEYVGSHDLAEGWLLAQRFGGGGDKLVPVESMEMVQWQHQALGVDYKPVSSWEQIVDLTYSMRLGEKPVLTEQD</sequence>
<feature type="non-terminal residue" evidence="1">
    <location>
        <position position="77"/>
    </location>
</feature>
<evidence type="ECO:0000313" key="1">
    <source>
        <dbReference type="EMBL" id="KFO98561.1"/>
    </source>
</evidence>